<keyword evidence="4" id="KW-1185">Reference proteome</keyword>
<dbReference type="InterPro" id="IPR058548">
    <property type="entry name" value="MlaB-like_STAS"/>
</dbReference>
<dbReference type="KEGG" id="xho:A9255_17305"/>
<name>A0A2G0QG01_XENHO</name>
<dbReference type="InterPro" id="IPR036513">
    <property type="entry name" value="STAS_dom_sf"/>
</dbReference>
<evidence type="ECO:0000313" key="3">
    <source>
        <dbReference type="EMBL" id="PHM58154.1"/>
    </source>
</evidence>
<dbReference type="STRING" id="351679.A9255_17305"/>
<organism evidence="3 5">
    <name type="scientific">Xenorhabdus hominickii</name>
    <dbReference type="NCBI Taxonomy" id="351679"/>
    <lineage>
        <taxon>Bacteria</taxon>
        <taxon>Pseudomonadati</taxon>
        <taxon>Pseudomonadota</taxon>
        <taxon>Gammaproteobacteria</taxon>
        <taxon>Enterobacterales</taxon>
        <taxon>Morganellaceae</taxon>
        <taxon>Xenorhabdus</taxon>
    </lineage>
</organism>
<dbReference type="PANTHER" id="PTHR35849">
    <property type="entry name" value="BLR2341 PROTEIN"/>
    <property type="match status" value="1"/>
</dbReference>
<dbReference type="NCBIfam" id="NF033618">
    <property type="entry name" value="mlaB_1"/>
    <property type="match status" value="1"/>
</dbReference>
<dbReference type="RefSeq" id="WP_069317799.1">
    <property type="nucleotide sequence ID" value="NZ_CAWNQJ010000001.1"/>
</dbReference>
<dbReference type="SUPFAM" id="SSF52091">
    <property type="entry name" value="SpoIIaa-like"/>
    <property type="match status" value="1"/>
</dbReference>
<dbReference type="Pfam" id="PF13466">
    <property type="entry name" value="STAS_2"/>
    <property type="match status" value="1"/>
</dbReference>
<dbReference type="Proteomes" id="UP000225433">
    <property type="component" value="Unassembled WGS sequence"/>
</dbReference>
<protein>
    <submittedName>
        <fullName evidence="3">Anti-sigma B factor antagonist</fullName>
    </submittedName>
</protein>
<dbReference type="InterPro" id="IPR049743">
    <property type="entry name" value="MlaB"/>
</dbReference>
<evidence type="ECO:0000259" key="1">
    <source>
        <dbReference type="PROSITE" id="PS50801"/>
    </source>
</evidence>
<reference evidence="2 4" key="1">
    <citation type="submission" date="2016-06" db="EMBL/GenBank/DDBJ databases">
        <title>Bacterial characters and pathogenicity of Xenorhabdus hominickii from an entomopathogenic nematode, Steinernema monticolum.</title>
        <authorList>
            <person name="Park Y."/>
            <person name="Kim Y."/>
        </authorList>
    </citation>
    <scope>NUCLEOTIDE SEQUENCE [LARGE SCALE GENOMIC DNA]</scope>
    <source>
        <strain evidence="2 4">ANU1</strain>
    </source>
</reference>
<evidence type="ECO:0000313" key="2">
    <source>
        <dbReference type="EMBL" id="AOM42157.1"/>
    </source>
</evidence>
<reference evidence="3 5" key="2">
    <citation type="journal article" date="2017" name="Nat. Microbiol.">
        <title>Natural product diversity associated with the nematode symbionts Photorhabdus and Xenorhabdus.</title>
        <authorList>
            <person name="Tobias N.J."/>
            <person name="Wolff H."/>
            <person name="Djahanschiri B."/>
            <person name="Grundmann F."/>
            <person name="Kronenwerth M."/>
            <person name="Shi Y.M."/>
            <person name="Simonyi S."/>
            <person name="Grun P."/>
            <person name="Shapiro-Ilan D."/>
            <person name="Pidot S.J."/>
            <person name="Stinear T.P."/>
            <person name="Ebersberger I."/>
            <person name="Bode H.B."/>
        </authorList>
    </citation>
    <scope>NUCLEOTIDE SEQUENCE [LARGE SCALE GENOMIC DNA]</scope>
    <source>
        <strain evidence="3 5">DSM 17903</strain>
    </source>
</reference>
<gene>
    <name evidence="2" type="ORF">A9255_17305</name>
    <name evidence="3" type="ORF">Xhom_01165</name>
</gene>
<dbReference type="OrthoDB" id="5687860at2"/>
<proteinExistence type="predicted"/>
<dbReference type="InterPro" id="IPR002645">
    <property type="entry name" value="STAS_dom"/>
</dbReference>
<feature type="domain" description="STAS" evidence="1">
    <location>
        <begin position="58"/>
        <end position="117"/>
    </location>
</feature>
<dbReference type="PANTHER" id="PTHR35849:SF1">
    <property type="entry name" value="INTERMEMBRANE PHOSPHOLIPID TRANSPORT SYSTEM BINDING PROTEIN MLAB"/>
    <property type="match status" value="1"/>
</dbReference>
<evidence type="ECO:0000313" key="5">
    <source>
        <dbReference type="Proteomes" id="UP000225433"/>
    </source>
</evidence>
<dbReference type="CDD" id="cd07043">
    <property type="entry name" value="STAS_anti-anti-sigma_factors"/>
    <property type="match status" value="1"/>
</dbReference>
<dbReference type="EMBL" id="NJAI01000001">
    <property type="protein sequence ID" value="PHM58154.1"/>
    <property type="molecule type" value="Genomic_DNA"/>
</dbReference>
<dbReference type="Proteomes" id="UP000094600">
    <property type="component" value="Chromosome"/>
</dbReference>
<dbReference type="PROSITE" id="PS50801">
    <property type="entry name" value="STAS"/>
    <property type="match status" value="1"/>
</dbReference>
<dbReference type="Gene3D" id="3.30.750.24">
    <property type="entry name" value="STAS domain"/>
    <property type="match status" value="1"/>
</dbReference>
<sequence>MEKDTLDSSLASKNVASKKAVSWEKVGNTLFLHGTLDRDSLLPLWQQKASVLEGIENIDVAQLSHVDSTGLALFVRLKEEWQQNGRTLTLSRVGERLKTLVELYGLQSLFDDNQSTT</sequence>
<evidence type="ECO:0000313" key="4">
    <source>
        <dbReference type="Proteomes" id="UP000094600"/>
    </source>
</evidence>
<dbReference type="InterPro" id="IPR052746">
    <property type="entry name" value="MlaB_ABC_Transporter"/>
</dbReference>
<dbReference type="EMBL" id="CP016176">
    <property type="protein sequence ID" value="AOM42157.1"/>
    <property type="molecule type" value="Genomic_DNA"/>
</dbReference>
<dbReference type="AlphaFoldDB" id="A0A2G0QG01"/>
<accession>A0A2G0QG01</accession>